<reference evidence="1" key="1">
    <citation type="submission" date="2021-02" db="EMBL/GenBank/DDBJ databases">
        <authorList>
            <person name="Dougan E. K."/>
            <person name="Rhodes N."/>
            <person name="Thang M."/>
            <person name="Chan C."/>
        </authorList>
    </citation>
    <scope>NUCLEOTIDE SEQUENCE</scope>
</reference>
<dbReference type="EMBL" id="CAJNIZ010045644">
    <property type="protein sequence ID" value="CAE7726034.1"/>
    <property type="molecule type" value="Genomic_DNA"/>
</dbReference>
<evidence type="ECO:0000313" key="1">
    <source>
        <dbReference type="EMBL" id="CAE7726034.1"/>
    </source>
</evidence>
<sequence>MPFNRALDHIADCFQVTKEKMFGAVMLLDNNCTAFERIWCIFEGWRCSELGVPLLVFSPQGRLSRISDSEQSREMAKKVSNIDAERAVCSEMRDKLMIDSAIETIPGRFTTVVAKFRLQVLDVAPFDEPQAVVRAPAPAAGGYYSGPAHGALRGSGHP</sequence>
<protein>
    <submittedName>
        <fullName evidence="1">Uncharacterized protein</fullName>
    </submittedName>
</protein>
<dbReference type="AlphaFoldDB" id="A0A812X647"/>
<comment type="caution">
    <text evidence="1">The sequence shown here is derived from an EMBL/GenBank/DDBJ whole genome shotgun (WGS) entry which is preliminary data.</text>
</comment>
<evidence type="ECO:0000313" key="2">
    <source>
        <dbReference type="Proteomes" id="UP000649617"/>
    </source>
</evidence>
<gene>
    <name evidence="1" type="ORF">SPIL2461_LOCUS20772</name>
</gene>
<keyword evidence="2" id="KW-1185">Reference proteome</keyword>
<accession>A0A812X647</accession>
<organism evidence="1 2">
    <name type="scientific">Symbiodinium pilosum</name>
    <name type="common">Dinoflagellate</name>
    <dbReference type="NCBI Taxonomy" id="2952"/>
    <lineage>
        <taxon>Eukaryota</taxon>
        <taxon>Sar</taxon>
        <taxon>Alveolata</taxon>
        <taxon>Dinophyceae</taxon>
        <taxon>Suessiales</taxon>
        <taxon>Symbiodiniaceae</taxon>
        <taxon>Symbiodinium</taxon>
    </lineage>
</organism>
<name>A0A812X647_SYMPI</name>
<dbReference type="OrthoDB" id="434811at2759"/>
<proteinExistence type="predicted"/>
<dbReference type="Proteomes" id="UP000649617">
    <property type="component" value="Unassembled WGS sequence"/>
</dbReference>